<dbReference type="InterPro" id="IPR000831">
    <property type="entry name" value="Trp_repress"/>
</dbReference>
<comment type="caution">
    <text evidence="1">The sequence shown here is derived from an EMBL/GenBank/DDBJ whole genome shotgun (WGS) entry which is preliminary data.</text>
</comment>
<proteinExistence type="predicted"/>
<dbReference type="SUPFAM" id="SSF48295">
    <property type="entry name" value="TrpR-like"/>
    <property type="match status" value="1"/>
</dbReference>
<keyword evidence="1" id="KW-0238">DNA-binding</keyword>
<dbReference type="EMBL" id="DTIN01000009">
    <property type="protein sequence ID" value="HFX12811.1"/>
    <property type="molecule type" value="Genomic_DNA"/>
</dbReference>
<dbReference type="InterPro" id="IPR010921">
    <property type="entry name" value="Trp_repressor/repl_initiator"/>
</dbReference>
<dbReference type="AlphaFoldDB" id="A0A7C3MJZ8"/>
<sequence length="100" mass="11614">MSYQPKWVVDDVKFLVKAILSLKNEEEVLRFLEDICTINEIQELSQRLKVAKMLYEGKSYEEIEKETGASSATISRVKKFLYYGADGYKTILDRLIKKEG</sequence>
<name>A0A7C3MJZ8_DICTH</name>
<dbReference type="NCBIfam" id="TIGR02531">
    <property type="entry name" value="yecD_yerC"/>
    <property type="match status" value="1"/>
</dbReference>
<dbReference type="PANTHER" id="PTHR40080:SF1">
    <property type="entry name" value="TRPR-LIKE PROTEIN YERC_YECD"/>
    <property type="match status" value="1"/>
</dbReference>
<accession>A0A7C3MJZ8</accession>
<dbReference type="PIRSF" id="PIRSF012508">
    <property type="entry name" value="YerC"/>
    <property type="match status" value="1"/>
</dbReference>
<dbReference type="Pfam" id="PF01371">
    <property type="entry name" value="Trp_repressor"/>
    <property type="match status" value="1"/>
</dbReference>
<dbReference type="GO" id="GO:0003700">
    <property type="term" value="F:DNA-binding transcription factor activity"/>
    <property type="evidence" value="ECO:0007669"/>
    <property type="project" value="InterPro"/>
</dbReference>
<dbReference type="PANTHER" id="PTHR40080">
    <property type="entry name" value="LMO1763 PROTEIN"/>
    <property type="match status" value="1"/>
</dbReference>
<gene>
    <name evidence="1" type="ORF">ENW00_01410</name>
</gene>
<dbReference type="InterPro" id="IPR038116">
    <property type="entry name" value="TrpR-like_sf"/>
</dbReference>
<reference evidence="1" key="1">
    <citation type="journal article" date="2020" name="mSystems">
        <title>Genome- and Community-Level Interaction Insights into Carbon Utilization and Element Cycling Functions of Hydrothermarchaeota in Hydrothermal Sediment.</title>
        <authorList>
            <person name="Zhou Z."/>
            <person name="Liu Y."/>
            <person name="Xu W."/>
            <person name="Pan J."/>
            <person name="Luo Z.H."/>
            <person name="Li M."/>
        </authorList>
    </citation>
    <scope>NUCLEOTIDE SEQUENCE [LARGE SCALE GENOMIC DNA]</scope>
    <source>
        <strain evidence="1">SpSt-81</strain>
    </source>
</reference>
<organism evidence="1">
    <name type="scientific">Dictyoglomus thermophilum</name>
    <dbReference type="NCBI Taxonomy" id="14"/>
    <lineage>
        <taxon>Bacteria</taxon>
        <taxon>Pseudomonadati</taxon>
        <taxon>Dictyoglomota</taxon>
        <taxon>Dictyoglomia</taxon>
        <taxon>Dictyoglomales</taxon>
        <taxon>Dictyoglomaceae</taxon>
        <taxon>Dictyoglomus</taxon>
    </lineage>
</organism>
<dbReference type="Gene3D" id="1.10.1270.10">
    <property type="entry name" value="TrpR-like"/>
    <property type="match status" value="1"/>
</dbReference>
<protein>
    <submittedName>
        <fullName evidence="1">DNA-binding transcriptional regulator</fullName>
    </submittedName>
</protein>
<dbReference type="InterPro" id="IPR013368">
    <property type="entry name" value="YecD_YerC"/>
</dbReference>
<dbReference type="GO" id="GO:0043565">
    <property type="term" value="F:sequence-specific DNA binding"/>
    <property type="evidence" value="ECO:0007669"/>
    <property type="project" value="InterPro"/>
</dbReference>
<evidence type="ECO:0000313" key="1">
    <source>
        <dbReference type="EMBL" id="HFX12811.1"/>
    </source>
</evidence>